<comment type="similarity">
    <text evidence="1">Belongs to the MinC family.</text>
</comment>
<keyword evidence="9" id="KW-1185">Reference proteome</keyword>
<keyword evidence="3" id="KW-0717">Septation</keyword>
<evidence type="ECO:0000259" key="6">
    <source>
        <dbReference type="Pfam" id="PF03775"/>
    </source>
</evidence>
<feature type="domain" description="Septum site-determining protein MinC N-terminal" evidence="7">
    <location>
        <begin position="4"/>
        <end position="83"/>
    </location>
</feature>
<evidence type="ECO:0000256" key="2">
    <source>
        <dbReference type="ARBA" id="ARBA00022618"/>
    </source>
</evidence>
<dbReference type="InterPro" id="IPR055219">
    <property type="entry name" value="MinC_N_1"/>
</dbReference>
<keyword evidence="4" id="KW-0131">Cell cycle</keyword>
<dbReference type="KEGG" id="lng:BSQ50_04115"/>
<dbReference type="Pfam" id="PF03775">
    <property type="entry name" value="MinC_C"/>
    <property type="match status" value="1"/>
</dbReference>
<evidence type="ECO:0000256" key="4">
    <source>
        <dbReference type="ARBA" id="ARBA00023306"/>
    </source>
</evidence>
<evidence type="ECO:0000256" key="5">
    <source>
        <dbReference type="ARBA" id="ARBA00046874"/>
    </source>
</evidence>
<dbReference type="GO" id="GO:0000917">
    <property type="term" value="P:division septum assembly"/>
    <property type="evidence" value="ECO:0007669"/>
    <property type="project" value="UniProtKB-KW"/>
</dbReference>
<organism evidence="8 9">
    <name type="scientific">Liquorilactobacillus nagelii</name>
    <dbReference type="NCBI Taxonomy" id="82688"/>
    <lineage>
        <taxon>Bacteria</taxon>
        <taxon>Bacillati</taxon>
        <taxon>Bacillota</taxon>
        <taxon>Bacilli</taxon>
        <taxon>Lactobacillales</taxon>
        <taxon>Lactobacillaceae</taxon>
        <taxon>Liquorilactobacillus</taxon>
    </lineage>
</organism>
<dbReference type="InterPro" id="IPR005526">
    <property type="entry name" value="Septum_form_inhib_MinC_C"/>
</dbReference>
<comment type="subunit">
    <text evidence="5">Interacts with MinD and FtsZ.</text>
</comment>
<dbReference type="EMBL" id="CP018180">
    <property type="protein sequence ID" value="AUJ31816.1"/>
    <property type="molecule type" value="Genomic_DNA"/>
</dbReference>
<name>A0A3Q8CZ53_9LACO</name>
<dbReference type="PANTHER" id="PTHR34108">
    <property type="entry name" value="SEPTUM SITE-DETERMINING PROTEIN MINC"/>
    <property type="match status" value="1"/>
</dbReference>
<evidence type="ECO:0000259" key="7">
    <source>
        <dbReference type="Pfam" id="PF22642"/>
    </source>
</evidence>
<evidence type="ECO:0000313" key="9">
    <source>
        <dbReference type="Proteomes" id="UP000324497"/>
    </source>
</evidence>
<dbReference type="AlphaFoldDB" id="A0A3Q8CZ53"/>
<dbReference type="PANTHER" id="PTHR34108:SF1">
    <property type="entry name" value="SEPTUM SITE-DETERMINING PROTEIN MINC"/>
    <property type="match status" value="1"/>
</dbReference>
<dbReference type="GO" id="GO:0000902">
    <property type="term" value="P:cell morphogenesis"/>
    <property type="evidence" value="ECO:0007669"/>
    <property type="project" value="InterPro"/>
</dbReference>
<protein>
    <submittedName>
        <fullName evidence="8">Cell division inhibitor</fullName>
    </submittedName>
</protein>
<dbReference type="SUPFAM" id="SSF63848">
    <property type="entry name" value="Cell-division inhibitor MinC, C-terminal domain"/>
    <property type="match status" value="1"/>
</dbReference>
<dbReference type="Gene3D" id="2.160.20.70">
    <property type="match status" value="1"/>
</dbReference>
<dbReference type="InterPro" id="IPR036145">
    <property type="entry name" value="MinC_C_sf"/>
</dbReference>
<keyword evidence="2 8" id="KW-0132">Cell division</keyword>
<dbReference type="Proteomes" id="UP000324497">
    <property type="component" value="Chromosome"/>
</dbReference>
<evidence type="ECO:0000256" key="1">
    <source>
        <dbReference type="ARBA" id="ARBA00006291"/>
    </source>
</evidence>
<evidence type="ECO:0000256" key="3">
    <source>
        <dbReference type="ARBA" id="ARBA00023210"/>
    </source>
</evidence>
<dbReference type="RefSeq" id="WP_057885530.1">
    <property type="nucleotide sequence ID" value="NZ_CP018180.1"/>
</dbReference>
<proteinExistence type="inferred from homology"/>
<dbReference type="InterPro" id="IPR016098">
    <property type="entry name" value="CAP/MinC_C"/>
</dbReference>
<accession>A0A3Q8CZ53</accession>
<dbReference type="GO" id="GO:1901891">
    <property type="term" value="P:regulation of cell septum assembly"/>
    <property type="evidence" value="ECO:0007669"/>
    <property type="project" value="InterPro"/>
</dbReference>
<reference evidence="8 9" key="1">
    <citation type="submission" date="2016-11" db="EMBL/GenBank/DDBJ databases">
        <title>Interaction between Lactobacillus species and yeast in water kefir.</title>
        <authorList>
            <person name="Behr J."/>
            <person name="Xu D."/>
            <person name="Vogel R.F."/>
        </authorList>
    </citation>
    <scope>NUCLEOTIDE SEQUENCE [LARGE SCALE GENOMIC DNA]</scope>
    <source>
        <strain evidence="8 9">TMW 1.1827</strain>
    </source>
</reference>
<dbReference type="InterPro" id="IPR013033">
    <property type="entry name" value="MinC"/>
</dbReference>
<sequence length="223" mass="24824">MKSIVLKGHNDGYEISLKDSAAFTDILQELKQLFAELSVKQTFNQQKAVSFEITTGKRLLQPEQRKKIETLVSAYPQFSIYKFSAEVILTTQAQEMLLKRSLHLEGSIIRNGQVKELTGDILFIGAVHQGGMLRTTGSIFLLGNCEGILQAGYPNDSAAVIVGDFHQAQQIRISDAVAIIAQEKQQITAETAAYVNDLHVLDYTQREQVKQIRPKLFARMGGL</sequence>
<dbReference type="Pfam" id="PF22642">
    <property type="entry name" value="MinC_N_1"/>
    <property type="match status" value="1"/>
</dbReference>
<gene>
    <name evidence="8" type="ORF">BSQ50_04115</name>
</gene>
<dbReference type="Gene3D" id="3.30.160.540">
    <property type="match status" value="1"/>
</dbReference>
<feature type="domain" description="Septum formation inhibitor MinC C-terminal" evidence="6">
    <location>
        <begin position="108"/>
        <end position="195"/>
    </location>
</feature>
<evidence type="ECO:0000313" key="8">
    <source>
        <dbReference type="EMBL" id="AUJ31816.1"/>
    </source>
</evidence>
<dbReference type="GeneID" id="78521884"/>